<dbReference type="InterPro" id="IPR025662">
    <property type="entry name" value="Sigma_54_int_dom_ATP-bd_1"/>
</dbReference>
<dbReference type="GO" id="GO:0097352">
    <property type="term" value="P:autophagosome maturation"/>
    <property type="evidence" value="ECO:0007669"/>
    <property type="project" value="TreeGrafter"/>
</dbReference>
<evidence type="ECO:0000313" key="4">
    <source>
        <dbReference type="EMBL" id="SCM23164.1"/>
    </source>
</evidence>
<dbReference type="CDD" id="cd19481">
    <property type="entry name" value="RecA-like_protease"/>
    <property type="match status" value="1"/>
</dbReference>
<dbReference type="Proteomes" id="UP000507536">
    <property type="component" value="Chromosome 12"/>
</dbReference>
<evidence type="ECO:0000256" key="2">
    <source>
        <dbReference type="ARBA" id="ARBA00022840"/>
    </source>
</evidence>
<evidence type="ECO:0000313" key="5">
    <source>
        <dbReference type="Proteomes" id="UP000507536"/>
    </source>
</evidence>
<dbReference type="Pfam" id="PF00004">
    <property type="entry name" value="AAA"/>
    <property type="match status" value="1"/>
</dbReference>
<dbReference type="EMBL" id="LT608192">
    <property type="protein sequence ID" value="SCM23164.1"/>
    <property type="molecule type" value="Genomic_DNA"/>
</dbReference>
<keyword evidence="1" id="KW-0547">Nucleotide-binding</keyword>
<dbReference type="AlphaFoldDB" id="A0A1C6YJ06"/>
<accession>A0A1C6YJ06</accession>
<dbReference type="PANTHER" id="PTHR23077">
    <property type="entry name" value="AAA-FAMILY ATPASE"/>
    <property type="match status" value="1"/>
</dbReference>
<keyword evidence="2" id="KW-0067">ATP-binding</keyword>
<dbReference type="GO" id="GO:0051228">
    <property type="term" value="P:mitotic spindle disassembly"/>
    <property type="evidence" value="ECO:0007669"/>
    <property type="project" value="TreeGrafter"/>
</dbReference>
<feature type="domain" description="AAA+ ATPase" evidence="3">
    <location>
        <begin position="851"/>
        <end position="1001"/>
    </location>
</feature>
<dbReference type="InterPro" id="IPR003959">
    <property type="entry name" value="ATPase_AAA_core"/>
</dbReference>
<evidence type="ECO:0000259" key="3">
    <source>
        <dbReference type="SMART" id="SM00382"/>
    </source>
</evidence>
<dbReference type="SUPFAM" id="SSF52540">
    <property type="entry name" value="P-loop containing nucleoside triphosphate hydrolases"/>
    <property type="match status" value="1"/>
</dbReference>
<name>A0A1C6YJ06_PLACE</name>
<dbReference type="PANTHER" id="PTHR23077:SF171">
    <property type="entry name" value="NUCLEAR VALOSIN-CONTAINING PROTEIN-LIKE"/>
    <property type="match status" value="1"/>
</dbReference>
<dbReference type="Gene3D" id="3.40.50.300">
    <property type="entry name" value="P-loop containing nucleotide triphosphate hydrolases"/>
    <property type="match status" value="1"/>
</dbReference>
<sequence>MEKLYFENFIVYCNSSKSFSYLQKNENSYKSQKKKVQNNEYEKLVDEKKKKYKWIKNLSHKECSKYILENLKQNSNIKHTENKFNGKTKTKKRGYPLLCNINNELIWTYKNNKFIKDAKCMKAASLAVQKKKNAFKPSSYISIFKGKDDTEKKEIWTKKKQNTENDDLIKEKCFPTENKLKSDNLIKIKGIEKKDNRIDIYKYLFNIYIRKEYYKKVSKRWLKKFIKKNGPLYKEIAKQLINLLIIKNFVIFDVELWNFFLPQNLINHFNINLQFFCGKSGNKKTKFLKNIFESFPFKYSHENVHIIDMVEYEKCPIVYDYKYLINPSRFLNSIEIGVNNKRTNKIKNINKDNFSFKLFDMSRSKYIYTHLSPLRQDVNCNKTKQDADIHTVSPKHDKTSSINIIEGSYKIDADGKTVDNTKIDNSCINQYRYKDKKMVRLFESSDSEEMCNSIDLHYLNKINDHNNCLSKDINLYDYKKRTYINNILYPNYYEIALKEFLITDVKSRKTIQMIDSLNLNLEYILISFTKIAMIKQLVWKKKMFRLLHKFVKRDGKIRLEKKIKRKTLGLNLFNGGYSFLLIKNFDFINNFSILKKNCIMFLLLKYIFIWKKLNLNAHMFIVSPVLDDNISSGFNKSDIGKKSNENILLQLNPYINKYFLFILPNFLHHKDRYIILKHLYRKHNLSYSIKTLQYVSKITNSYCEENLIKLFQDEYKERIIYLLKKKNIRKDENSNNTVENINNVDNFVDIKKNIKKLISKNKNKKIHFFNKTLNFQCDSHLFIHGKEIELYKKKSFEKFNKKDKGKTYGFDKVVGESELISRLKNEVVHNFIHRGRQKDYNNTDYDQSLFDDVGILLYGESGSGKTFISKIIIEECNCNSIIINCANIFNKVMGESEKCLNEIFEYAKNKLQPCIIMFDGIENICFKHDLFSNAIDKFSARLKLCFYENLDKLHFEKRWNLNSKRNANSIIIICTTTDINNVDSNLLVNHRIRHIYQTKSFKFWENKDVYKLFENCLRSNNIDPNVLINSENFQKFIQENILSRKDKFSPLDISNMCSDTLARCIKIGISNGNEVNLESFCNILRENYK</sequence>
<dbReference type="SMART" id="SM00382">
    <property type="entry name" value="AAA"/>
    <property type="match status" value="1"/>
</dbReference>
<dbReference type="GO" id="GO:0005634">
    <property type="term" value="C:nucleus"/>
    <property type="evidence" value="ECO:0007669"/>
    <property type="project" value="TreeGrafter"/>
</dbReference>
<organism evidence="4 5">
    <name type="scientific">Plasmodium chabaudi adami</name>
    <dbReference type="NCBI Taxonomy" id="5826"/>
    <lineage>
        <taxon>Eukaryota</taxon>
        <taxon>Sar</taxon>
        <taxon>Alveolata</taxon>
        <taxon>Apicomplexa</taxon>
        <taxon>Aconoidasida</taxon>
        <taxon>Haemosporida</taxon>
        <taxon>Plasmodiidae</taxon>
        <taxon>Plasmodium</taxon>
        <taxon>Plasmodium (Vinckeia)</taxon>
    </lineage>
</organism>
<dbReference type="GO" id="GO:0016887">
    <property type="term" value="F:ATP hydrolysis activity"/>
    <property type="evidence" value="ECO:0007669"/>
    <property type="project" value="InterPro"/>
</dbReference>
<dbReference type="PROSITE" id="PS00675">
    <property type="entry name" value="SIGMA54_INTERACT_1"/>
    <property type="match status" value="1"/>
</dbReference>
<dbReference type="InterPro" id="IPR050168">
    <property type="entry name" value="AAA_ATPase_domain"/>
</dbReference>
<dbReference type="InterPro" id="IPR027417">
    <property type="entry name" value="P-loop_NTPase"/>
</dbReference>
<dbReference type="GO" id="GO:0005829">
    <property type="term" value="C:cytosol"/>
    <property type="evidence" value="ECO:0007669"/>
    <property type="project" value="TreeGrafter"/>
</dbReference>
<dbReference type="GO" id="GO:0005524">
    <property type="term" value="F:ATP binding"/>
    <property type="evidence" value="ECO:0007669"/>
    <property type="project" value="UniProtKB-KW"/>
</dbReference>
<dbReference type="InterPro" id="IPR003593">
    <property type="entry name" value="AAA+_ATPase"/>
</dbReference>
<reference evidence="4 5" key="1">
    <citation type="submission" date="2016-08" db="EMBL/GenBank/DDBJ databases">
        <authorList>
            <consortium name="Pathogen Informatics"/>
        </authorList>
    </citation>
    <scope>NUCLEOTIDE SEQUENCE [LARGE SCALE GENOMIC DNA]</scope>
    <source>
        <strain evidence="4 5">DS</strain>
    </source>
</reference>
<dbReference type="GO" id="GO:0031593">
    <property type="term" value="F:polyubiquitin modification-dependent protein binding"/>
    <property type="evidence" value="ECO:0007669"/>
    <property type="project" value="TreeGrafter"/>
</dbReference>
<protein>
    <submittedName>
        <fullName evidence="4">AAA family ATPase, putative</fullName>
    </submittedName>
</protein>
<dbReference type="GO" id="GO:0030970">
    <property type="term" value="P:retrograde protein transport, ER to cytosol"/>
    <property type="evidence" value="ECO:0007669"/>
    <property type="project" value="TreeGrafter"/>
</dbReference>
<evidence type="ECO:0000256" key="1">
    <source>
        <dbReference type="ARBA" id="ARBA00022741"/>
    </source>
</evidence>
<dbReference type="GO" id="GO:0034098">
    <property type="term" value="C:VCP-NPL4-UFD1 AAA ATPase complex"/>
    <property type="evidence" value="ECO:0007669"/>
    <property type="project" value="TreeGrafter"/>
</dbReference>
<proteinExistence type="predicted"/>
<gene>
    <name evidence="4" type="ORF">PCHDS_000332000</name>
</gene>